<feature type="transmembrane region" description="Helical" evidence="9">
    <location>
        <begin position="214"/>
        <end position="239"/>
    </location>
</feature>
<keyword evidence="6" id="KW-0560">Oxidoreductase</keyword>
<dbReference type="PRINTS" id="PR01437">
    <property type="entry name" value="NUOXDRDTASE4"/>
</dbReference>
<evidence type="ECO:0000256" key="9">
    <source>
        <dbReference type="SAM" id="Phobius"/>
    </source>
</evidence>
<protein>
    <submittedName>
        <fullName evidence="12">Hydrogenase-4 component F</fullName>
    </submittedName>
</protein>
<evidence type="ECO:0000256" key="6">
    <source>
        <dbReference type="ARBA" id="ARBA00023002"/>
    </source>
</evidence>
<comment type="similarity">
    <text evidence="2">Belongs to the CPA3 antiporters (TC 2.A.63) subunit A family.</text>
</comment>
<dbReference type="PANTHER" id="PTHR42682">
    <property type="entry name" value="HYDROGENASE-4 COMPONENT F"/>
    <property type="match status" value="1"/>
</dbReference>
<feature type="transmembrane region" description="Helical" evidence="9">
    <location>
        <begin position="33"/>
        <end position="53"/>
    </location>
</feature>
<dbReference type="InterPro" id="IPR052175">
    <property type="entry name" value="ComplexI-like_HydComp"/>
</dbReference>
<dbReference type="GO" id="GO:0042773">
    <property type="term" value="P:ATP synthesis coupled electron transport"/>
    <property type="evidence" value="ECO:0007669"/>
    <property type="project" value="InterPro"/>
</dbReference>
<dbReference type="Pfam" id="PF00361">
    <property type="entry name" value="Proton_antipo_M"/>
    <property type="match status" value="1"/>
</dbReference>
<feature type="transmembrane region" description="Helical" evidence="9">
    <location>
        <begin position="475"/>
        <end position="495"/>
    </location>
</feature>
<proteinExistence type="inferred from homology"/>
<dbReference type="Pfam" id="PF00662">
    <property type="entry name" value="Proton_antipo_N"/>
    <property type="match status" value="1"/>
</dbReference>
<feature type="transmembrane region" description="Helical" evidence="9">
    <location>
        <begin position="6"/>
        <end position="26"/>
    </location>
</feature>
<dbReference type="Proteomes" id="UP000244338">
    <property type="component" value="Unassembled WGS sequence"/>
</dbReference>
<feature type="domain" description="NADH-Ubiquinone oxidoreductase (complex I) chain 5 N-terminal" evidence="11">
    <location>
        <begin position="68"/>
        <end position="104"/>
    </location>
</feature>
<feature type="domain" description="NADH:quinone oxidoreductase/Mrp antiporter transmembrane" evidence="10">
    <location>
        <begin position="130"/>
        <end position="427"/>
    </location>
</feature>
<comment type="subcellular location">
    <subcellularLocation>
        <location evidence="1">Cell membrane</location>
        <topology evidence="1">Multi-pass membrane protein</topology>
    </subcellularLocation>
    <subcellularLocation>
        <location evidence="8">Membrane</location>
        <topology evidence="8">Multi-pass membrane protein</topology>
    </subcellularLocation>
</comment>
<dbReference type="InterPro" id="IPR001516">
    <property type="entry name" value="Proton_antipo_N"/>
</dbReference>
<evidence type="ECO:0000256" key="3">
    <source>
        <dbReference type="ARBA" id="ARBA00022475"/>
    </source>
</evidence>
<organism evidence="12 13">
    <name type="scientific">Candidatus Carbonibacillus altaicus</name>
    <dbReference type="NCBI Taxonomy" id="2163959"/>
    <lineage>
        <taxon>Bacteria</taxon>
        <taxon>Bacillati</taxon>
        <taxon>Bacillota</taxon>
        <taxon>Bacilli</taxon>
        <taxon>Bacillales</taxon>
        <taxon>Candidatus Carbonibacillus</taxon>
    </lineage>
</organism>
<keyword evidence="4 8" id="KW-0812">Transmembrane</keyword>
<gene>
    <name evidence="12" type="ORF">BSOLF_2638</name>
</gene>
<name>A0A2R6Y2C0_9BACL</name>
<feature type="transmembrane region" description="Helical" evidence="9">
    <location>
        <begin position="417"/>
        <end position="441"/>
    </location>
</feature>
<feature type="transmembrane region" description="Helical" evidence="9">
    <location>
        <begin position="318"/>
        <end position="341"/>
    </location>
</feature>
<evidence type="ECO:0000313" key="12">
    <source>
        <dbReference type="EMBL" id="PTQ56836.1"/>
    </source>
</evidence>
<evidence type="ECO:0000256" key="2">
    <source>
        <dbReference type="ARBA" id="ARBA00008483"/>
    </source>
</evidence>
<feature type="transmembrane region" description="Helical" evidence="9">
    <location>
        <begin position="165"/>
        <end position="186"/>
    </location>
</feature>
<dbReference type="InterPro" id="IPR003918">
    <property type="entry name" value="NADH_UbQ_OxRdtase"/>
</dbReference>
<evidence type="ECO:0000313" key="13">
    <source>
        <dbReference type="Proteomes" id="UP000244338"/>
    </source>
</evidence>
<dbReference type="PANTHER" id="PTHR42682:SF5">
    <property type="entry name" value="HYDROGENASE-4 COMPONENT F"/>
    <property type="match status" value="1"/>
</dbReference>
<accession>A0A2R6Y2C0</accession>
<comment type="caution">
    <text evidence="12">The sequence shown here is derived from an EMBL/GenBank/DDBJ whole genome shotgun (WGS) entry which is preliminary data.</text>
</comment>
<feature type="transmembrane region" description="Helical" evidence="9">
    <location>
        <begin position="251"/>
        <end position="272"/>
    </location>
</feature>
<feature type="transmembrane region" description="Helical" evidence="9">
    <location>
        <begin position="112"/>
        <end position="129"/>
    </location>
</feature>
<evidence type="ECO:0000256" key="5">
    <source>
        <dbReference type="ARBA" id="ARBA00022989"/>
    </source>
</evidence>
<sequence length="510" mass="54694">MLEAGLLIAIIVLPFVTASLAAMRALSASRDSVQIIGASVLLLLTLFAITLLFKRSGEALVLLPGWLALDALGAFMVLLIALIGFLATLYGIPYMAEEFRAGRFSSSAYRRYVFLFHTFLGAMITAALMMNLGLLWVGIELTTLISALTVSFYGRPTSLEAAWKYVLMGSVGLTLALLGLIFLFVATTNVPELQGQALDWQLLHETRNLLAPNWMMLAFVLTLVGYGTKAGLAPFHFWLPDAHSESPSPVSGVLSALLLNTALLGLLRMLSIMPDTLLAEAHTLLRTIGAFSLLFAVPFIFVQWDIKRLLAYSSVEHMGIIVLALGAGGVSGTFAALLHMFNHSVVKSLAFFSAGRISQVYGTKRIAQIKGAVHAMPFVGGVWMLAMLGAAGTPPFNVFLSEWLIMKTLFTEGHVVVGTLMVTAVVLVFAAFVTVTVRMLYGTPETKEGHASPSEARGAGGVPERATRLLGGTSLWMGISFVVLAAYVLIGGVVVPSSLTTLIRWAAELL</sequence>
<evidence type="ECO:0000256" key="7">
    <source>
        <dbReference type="ARBA" id="ARBA00023136"/>
    </source>
</evidence>
<feature type="transmembrane region" description="Helical" evidence="9">
    <location>
        <begin position="284"/>
        <end position="306"/>
    </location>
</feature>
<evidence type="ECO:0000259" key="10">
    <source>
        <dbReference type="Pfam" id="PF00361"/>
    </source>
</evidence>
<dbReference type="GO" id="GO:0008137">
    <property type="term" value="F:NADH dehydrogenase (ubiquinone) activity"/>
    <property type="evidence" value="ECO:0007669"/>
    <property type="project" value="InterPro"/>
</dbReference>
<dbReference type="InterPro" id="IPR001750">
    <property type="entry name" value="ND/Mrp_TM"/>
</dbReference>
<dbReference type="EMBL" id="PEBX01000018">
    <property type="protein sequence ID" value="PTQ56836.1"/>
    <property type="molecule type" value="Genomic_DNA"/>
</dbReference>
<dbReference type="GO" id="GO:0016491">
    <property type="term" value="F:oxidoreductase activity"/>
    <property type="evidence" value="ECO:0007669"/>
    <property type="project" value="UniProtKB-KW"/>
</dbReference>
<evidence type="ECO:0000256" key="1">
    <source>
        <dbReference type="ARBA" id="ARBA00004651"/>
    </source>
</evidence>
<keyword evidence="3" id="KW-1003">Cell membrane</keyword>
<dbReference type="AlphaFoldDB" id="A0A2R6Y2C0"/>
<keyword evidence="5 9" id="KW-1133">Transmembrane helix</keyword>
<feature type="transmembrane region" description="Helical" evidence="9">
    <location>
        <begin position="382"/>
        <end position="405"/>
    </location>
</feature>
<evidence type="ECO:0000259" key="11">
    <source>
        <dbReference type="Pfam" id="PF00662"/>
    </source>
</evidence>
<feature type="transmembrane region" description="Helical" evidence="9">
    <location>
        <begin position="65"/>
        <end position="92"/>
    </location>
</feature>
<dbReference type="GO" id="GO:0005886">
    <property type="term" value="C:plasma membrane"/>
    <property type="evidence" value="ECO:0007669"/>
    <property type="project" value="UniProtKB-SubCell"/>
</dbReference>
<reference evidence="13" key="1">
    <citation type="journal article" date="2018" name="Sci. Rep.">
        <title>Lignite coal burning seam in the remote Altai Mountains harbors a hydrogen-driven thermophilic microbial community.</title>
        <authorList>
            <person name="Kadnikov V.V."/>
            <person name="Mardanov A.V."/>
            <person name="Ivasenko D.A."/>
            <person name="Antsiferov D.V."/>
            <person name="Beletsky A.V."/>
            <person name="Karnachuk O.V."/>
            <person name="Ravin N.V."/>
        </authorList>
    </citation>
    <scope>NUCLEOTIDE SEQUENCE [LARGE SCALE GENOMIC DNA]</scope>
</reference>
<keyword evidence="7 9" id="KW-0472">Membrane</keyword>
<evidence type="ECO:0000256" key="8">
    <source>
        <dbReference type="RuleBase" id="RU000320"/>
    </source>
</evidence>
<evidence type="ECO:0000256" key="4">
    <source>
        <dbReference type="ARBA" id="ARBA00022692"/>
    </source>
</evidence>